<name>A0AAV4SMN6_9ARAC</name>
<proteinExistence type="predicted"/>
<dbReference type="Proteomes" id="UP001054837">
    <property type="component" value="Unassembled WGS sequence"/>
</dbReference>
<accession>A0AAV4SMN6</accession>
<evidence type="ECO:0000313" key="1">
    <source>
        <dbReference type="EMBL" id="GIY35035.1"/>
    </source>
</evidence>
<dbReference type="AlphaFoldDB" id="A0AAV4SMN6"/>
<organism evidence="1 2">
    <name type="scientific">Caerostris darwini</name>
    <dbReference type="NCBI Taxonomy" id="1538125"/>
    <lineage>
        <taxon>Eukaryota</taxon>
        <taxon>Metazoa</taxon>
        <taxon>Ecdysozoa</taxon>
        <taxon>Arthropoda</taxon>
        <taxon>Chelicerata</taxon>
        <taxon>Arachnida</taxon>
        <taxon>Araneae</taxon>
        <taxon>Araneomorphae</taxon>
        <taxon>Entelegynae</taxon>
        <taxon>Araneoidea</taxon>
        <taxon>Araneidae</taxon>
        <taxon>Caerostris</taxon>
    </lineage>
</organism>
<sequence>MFSFPIQNPRCFLAPTNLPNGKLNGNCSGLLHSLALINCKGNERDPTPSSTACIHTAIHSSLRDGRKDKKKGSSDLLIIVFQCVSS</sequence>
<reference evidence="1 2" key="1">
    <citation type="submission" date="2021-06" db="EMBL/GenBank/DDBJ databases">
        <title>Caerostris darwini draft genome.</title>
        <authorList>
            <person name="Kono N."/>
            <person name="Arakawa K."/>
        </authorList>
    </citation>
    <scope>NUCLEOTIDE SEQUENCE [LARGE SCALE GENOMIC DNA]</scope>
</reference>
<keyword evidence="2" id="KW-1185">Reference proteome</keyword>
<evidence type="ECO:0000313" key="2">
    <source>
        <dbReference type="Proteomes" id="UP001054837"/>
    </source>
</evidence>
<protein>
    <submittedName>
        <fullName evidence="1">Uncharacterized protein</fullName>
    </submittedName>
</protein>
<gene>
    <name evidence="1" type="ORF">CDAR_392231</name>
</gene>
<comment type="caution">
    <text evidence="1">The sequence shown here is derived from an EMBL/GenBank/DDBJ whole genome shotgun (WGS) entry which is preliminary data.</text>
</comment>
<dbReference type="EMBL" id="BPLQ01008125">
    <property type="protein sequence ID" value="GIY35035.1"/>
    <property type="molecule type" value="Genomic_DNA"/>
</dbReference>